<dbReference type="EMBL" id="JTEO01000002">
    <property type="protein sequence ID" value="MCQ6962142.1"/>
    <property type="molecule type" value="Genomic_DNA"/>
</dbReference>
<dbReference type="AlphaFoldDB" id="A0AAE3H9M2"/>
<evidence type="ECO:0000313" key="4">
    <source>
        <dbReference type="EMBL" id="MCQ6962142.1"/>
    </source>
</evidence>
<keyword evidence="2 3" id="KW-0687">Ribonucleoprotein</keyword>
<organism evidence="4 5">
    <name type="scientific">Methanolobus chelungpuianus</name>
    <dbReference type="NCBI Taxonomy" id="502115"/>
    <lineage>
        <taxon>Archaea</taxon>
        <taxon>Methanobacteriati</taxon>
        <taxon>Methanobacteriota</taxon>
        <taxon>Stenosarchaea group</taxon>
        <taxon>Methanomicrobia</taxon>
        <taxon>Methanosarcinales</taxon>
        <taxon>Methanosarcinaceae</taxon>
        <taxon>Methanolobus</taxon>
    </lineage>
</organism>
<proteinExistence type="inferred from homology"/>
<protein>
    <recommendedName>
        <fullName evidence="3">Small ribosomal subunit protein eS24</fullName>
    </recommendedName>
</protein>
<dbReference type="Proteomes" id="UP001206983">
    <property type="component" value="Unassembled WGS sequence"/>
</dbReference>
<evidence type="ECO:0000256" key="2">
    <source>
        <dbReference type="ARBA" id="ARBA00023274"/>
    </source>
</evidence>
<dbReference type="Gene3D" id="3.30.70.330">
    <property type="match status" value="1"/>
</dbReference>
<comment type="similarity">
    <text evidence="3">Belongs to the eukaryotic ribosomal protein eS24 family.</text>
</comment>
<evidence type="ECO:0000256" key="1">
    <source>
        <dbReference type="ARBA" id="ARBA00022980"/>
    </source>
</evidence>
<dbReference type="Pfam" id="PF01282">
    <property type="entry name" value="Ribosomal_S24e"/>
    <property type="match status" value="1"/>
</dbReference>
<dbReference type="PANTHER" id="PTHR10496">
    <property type="entry name" value="40S RIBOSOMAL PROTEIN S24"/>
    <property type="match status" value="1"/>
</dbReference>
<keyword evidence="1 3" id="KW-0689">Ribosomal protein</keyword>
<name>A0AAE3H9M2_9EURY</name>
<dbReference type="RefSeq" id="WP_256621905.1">
    <property type="nucleotide sequence ID" value="NZ_JTEO01000002.1"/>
</dbReference>
<dbReference type="GO" id="GO:0006412">
    <property type="term" value="P:translation"/>
    <property type="evidence" value="ECO:0007669"/>
    <property type="project" value="UniProtKB-UniRule"/>
</dbReference>
<evidence type="ECO:0000256" key="3">
    <source>
        <dbReference type="HAMAP-Rule" id="MF_00545"/>
    </source>
</evidence>
<accession>A0AAE3H9M2</accession>
<dbReference type="SUPFAM" id="SSF54189">
    <property type="entry name" value="Ribosomal proteins S24e, L23 and L15e"/>
    <property type="match status" value="1"/>
</dbReference>
<dbReference type="GO" id="GO:0003735">
    <property type="term" value="F:structural constituent of ribosome"/>
    <property type="evidence" value="ECO:0007669"/>
    <property type="project" value="InterPro"/>
</dbReference>
<keyword evidence="5" id="KW-1185">Reference proteome</keyword>
<comment type="caution">
    <text evidence="4">The sequence shown here is derived from an EMBL/GenBank/DDBJ whole genome shotgun (WGS) entry which is preliminary data.</text>
</comment>
<dbReference type="InterPro" id="IPR012678">
    <property type="entry name" value="Ribosomal_uL23/eL15/eS24_sf"/>
</dbReference>
<gene>
    <name evidence="3" type="primary">rps24e</name>
    <name evidence="4" type="ORF">PV02_03105</name>
</gene>
<reference evidence="4 5" key="1">
    <citation type="journal article" date="2011" name="Appl. Environ. Microbiol.">
        <title>Methanogenic archaea isolated from Taiwan's Chelungpu fault.</title>
        <authorList>
            <person name="Wu S.Y."/>
            <person name="Lai M.C."/>
        </authorList>
    </citation>
    <scope>NUCLEOTIDE SEQUENCE [LARGE SCALE GENOMIC DNA]</scope>
    <source>
        <strain evidence="4 5">St545Mb</strain>
    </source>
</reference>
<sequence length="98" mass="11254">MDLKITKDNTNALLNRREMNFSVNYEGPTPARSVVRGKIAAMLNVPLDLVVVHKMGNEFGKQALEAYVKIYENEERMKQIENEYVLKRNAAPEEAKEE</sequence>
<dbReference type="InterPro" id="IPR001976">
    <property type="entry name" value="Ribosomal_eS24"/>
</dbReference>
<dbReference type="GO" id="GO:0005840">
    <property type="term" value="C:ribosome"/>
    <property type="evidence" value="ECO:0007669"/>
    <property type="project" value="UniProtKB-KW"/>
</dbReference>
<dbReference type="HAMAP" id="MF_00545">
    <property type="entry name" value="Ribosomal_eS24"/>
    <property type="match status" value="1"/>
</dbReference>
<dbReference type="InterPro" id="IPR012677">
    <property type="entry name" value="Nucleotide-bd_a/b_plait_sf"/>
</dbReference>
<dbReference type="GO" id="GO:1990904">
    <property type="term" value="C:ribonucleoprotein complex"/>
    <property type="evidence" value="ECO:0007669"/>
    <property type="project" value="UniProtKB-KW"/>
</dbReference>
<evidence type="ECO:0000313" key="5">
    <source>
        <dbReference type="Proteomes" id="UP001206983"/>
    </source>
</evidence>